<name>A0A2N7WSI0_9BURK</name>
<evidence type="ECO:0000313" key="6">
    <source>
        <dbReference type="Proteomes" id="UP000235659"/>
    </source>
</evidence>
<sequence length="94" mass="10027">METGKVEGVVNEMGGKVQQTAGEMLGDTGTQMAGTAREFSGKAQQVWADFTDVVRESTLERPFTALAIAAAAGFILGALRSATARDVRSDRDYR</sequence>
<dbReference type="Pfam" id="PF05532">
    <property type="entry name" value="CsbD"/>
    <property type="match status" value="1"/>
</dbReference>
<dbReference type="RefSeq" id="WP_102631519.1">
    <property type="nucleotide sequence ID" value="NZ_CADIJZ010000007.1"/>
</dbReference>
<accession>A0A2N7WSI0</accession>
<dbReference type="Proteomes" id="UP000235659">
    <property type="component" value="Unassembled WGS sequence"/>
</dbReference>
<proteinExistence type="inferred from homology"/>
<dbReference type="SUPFAM" id="SSF69047">
    <property type="entry name" value="Hypothetical protein YjbJ"/>
    <property type="match status" value="1"/>
</dbReference>
<feature type="domain" description="CsbD-like" evidence="3">
    <location>
        <begin position="5"/>
        <end position="55"/>
    </location>
</feature>
<dbReference type="InterPro" id="IPR036629">
    <property type="entry name" value="YjbJ_sf"/>
</dbReference>
<dbReference type="EMBL" id="PNXY01000004">
    <property type="protein sequence ID" value="PMS32418.1"/>
    <property type="molecule type" value="Genomic_DNA"/>
</dbReference>
<comment type="similarity">
    <text evidence="1">Belongs to the UPF0337 (CsbD) family.</text>
</comment>
<dbReference type="EMBL" id="CADIJZ010000007">
    <property type="protein sequence ID" value="CAB3675868.1"/>
    <property type="molecule type" value="Genomic_DNA"/>
</dbReference>
<keyword evidence="2" id="KW-0812">Transmembrane</keyword>
<feature type="transmembrane region" description="Helical" evidence="2">
    <location>
        <begin position="63"/>
        <end position="82"/>
    </location>
</feature>
<evidence type="ECO:0000313" key="5">
    <source>
        <dbReference type="EMBL" id="PMS32418.1"/>
    </source>
</evidence>
<dbReference type="InterPro" id="IPR008462">
    <property type="entry name" value="CsbD"/>
</dbReference>
<evidence type="ECO:0000259" key="3">
    <source>
        <dbReference type="Pfam" id="PF05532"/>
    </source>
</evidence>
<evidence type="ECO:0000256" key="2">
    <source>
        <dbReference type="SAM" id="Phobius"/>
    </source>
</evidence>
<evidence type="ECO:0000256" key="1">
    <source>
        <dbReference type="ARBA" id="ARBA00009129"/>
    </source>
</evidence>
<evidence type="ECO:0000313" key="4">
    <source>
        <dbReference type="EMBL" id="CAB3675868.1"/>
    </source>
</evidence>
<keyword evidence="2" id="KW-0472">Membrane</keyword>
<dbReference type="Gene3D" id="1.10.1470.10">
    <property type="entry name" value="YjbJ"/>
    <property type="match status" value="1"/>
</dbReference>
<organism evidence="4 7">
    <name type="scientific">Paraburkholderia rhynchosiae</name>
    <dbReference type="NCBI Taxonomy" id="487049"/>
    <lineage>
        <taxon>Bacteria</taxon>
        <taxon>Pseudomonadati</taxon>
        <taxon>Pseudomonadota</taxon>
        <taxon>Betaproteobacteria</taxon>
        <taxon>Burkholderiales</taxon>
        <taxon>Burkholderiaceae</taxon>
        <taxon>Paraburkholderia</taxon>
    </lineage>
</organism>
<protein>
    <submittedName>
        <fullName evidence="5">CsbD family protein</fullName>
    </submittedName>
</protein>
<dbReference type="AlphaFoldDB" id="A0A2N7WSI0"/>
<keyword evidence="6" id="KW-1185">Reference proteome</keyword>
<dbReference type="Proteomes" id="UP000494205">
    <property type="component" value="Unassembled WGS sequence"/>
</dbReference>
<reference evidence="5 6" key="1">
    <citation type="submission" date="2018-01" db="EMBL/GenBank/DDBJ databases">
        <title>Whole genome analyses suggest that Burkholderia sensu lato contains two further novel genera in the rhizoxinica-symbiotica group Mycetohabitans gen. nov., and Trinickia gen. nov.: implications for the evolution of diazotrophy and nodulation in the Burkholderiaceae.</title>
        <authorList>
            <person name="Estrada-de los Santos P."/>
            <person name="Palmer M."/>
            <person name="Chavez-Ramirez B."/>
            <person name="Beukes C."/>
            <person name="Steenkamp E.T."/>
            <person name="Hirsch A.M."/>
            <person name="Manyaka P."/>
            <person name="Maluk M."/>
            <person name="Lafos M."/>
            <person name="Crook M."/>
            <person name="Gross E."/>
            <person name="Simon M.F."/>
            <person name="Bueno dos Reis Junior F."/>
            <person name="Poole P.S."/>
            <person name="Venter S.N."/>
            <person name="James E.K."/>
        </authorList>
    </citation>
    <scope>NUCLEOTIDE SEQUENCE [LARGE SCALE GENOMIC DNA]</scope>
    <source>
        <strain evidence="5 6">WSM 3937</strain>
    </source>
</reference>
<gene>
    <name evidence="5" type="ORF">C0Z16_07395</name>
    <name evidence="4" type="ORF">LMG27174_02384</name>
</gene>
<evidence type="ECO:0000313" key="7">
    <source>
        <dbReference type="Proteomes" id="UP000494205"/>
    </source>
</evidence>
<keyword evidence="2" id="KW-1133">Transmembrane helix</keyword>
<reference evidence="4 7" key="2">
    <citation type="submission" date="2020-04" db="EMBL/GenBank/DDBJ databases">
        <authorList>
            <person name="De Canck E."/>
        </authorList>
    </citation>
    <scope>NUCLEOTIDE SEQUENCE [LARGE SCALE GENOMIC DNA]</scope>
    <source>
        <strain evidence="4 7">LMG 27174</strain>
    </source>
</reference>
<dbReference type="OrthoDB" id="9009244at2"/>